<comment type="caution">
    <text evidence="1">The sequence shown here is derived from an EMBL/GenBank/DDBJ whole genome shotgun (WGS) entry which is preliminary data.</text>
</comment>
<name>A0ABQ4U922_9HYPH</name>
<reference evidence="1" key="2">
    <citation type="submission" date="2021-08" db="EMBL/GenBank/DDBJ databases">
        <authorList>
            <person name="Tani A."/>
            <person name="Ola A."/>
            <person name="Ogura Y."/>
            <person name="Katsura K."/>
            <person name="Hayashi T."/>
        </authorList>
    </citation>
    <scope>NUCLEOTIDE SEQUENCE</scope>
    <source>
        <strain evidence="1">DSM 23632</strain>
    </source>
</reference>
<proteinExistence type="predicted"/>
<sequence>MFREDYETQAIQEAVESGMAHRELMETLGGLRISDFIPPHAGEPVADYAARATGELMVRYLAQDKDDTVPPV</sequence>
<protein>
    <submittedName>
        <fullName evidence="1">Uncharacterized protein</fullName>
    </submittedName>
</protein>
<organism evidence="1 2">
    <name type="scientific">Methylobacterium trifolii</name>
    <dbReference type="NCBI Taxonomy" id="1003092"/>
    <lineage>
        <taxon>Bacteria</taxon>
        <taxon>Pseudomonadati</taxon>
        <taxon>Pseudomonadota</taxon>
        <taxon>Alphaproteobacteria</taxon>
        <taxon>Hyphomicrobiales</taxon>
        <taxon>Methylobacteriaceae</taxon>
        <taxon>Methylobacterium</taxon>
    </lineage>
</organism>
<accession>A0ABQ4U922</accession>
<dbReference type="RefSeq" id="WP_238185307.1">
    <property type="nucleotide sequence ID" value="NZ_BPRB01000372.1"/>
</dbReference>
<evidence type="ECO:0000313" key="2">
    <source>
        <dbReference type="Proteomes" id="UP001055057"/>
    </source>
</evidence>
<dbReference type="EMBL" id="BPRB01000372">
    <property type="protein sequence ID" value="GJE62670.1"/>
    <property type="molecule type" value="Genomic_DNA"/>
</dbReference>
<dbReference type="Proteomes" id="UP001055057">
    <property type="component" value="Unassembled WGS sequence"/>
</dbReference>
<keyword evidence="2" id="KW-1185">Reference proteome</keyword>
<evidence type="ECO:0000313" key="1">
    <source>
        <dbReference type="EMBL" id="GJE62670.1"/>
    </source>
</evidence>
<gene>
    <name evidence="1" type="ORF">MPOCJGCO_4804</name>
</gene>
<reference evidence="1" key="1">
    <citation type="journal article" date="2021" name="Front. Microbiol.">
        <title>Comprehensive Comparative Genomics and Phenotyping of Methylobacterium Species.</title>
        <authorList>
            <person name="Alessa O."/>
            <person name="Ogura Y."/>
            <person name="Fujitani Y."/>
            <person name="Takami H."/>
            <person name="Hayashi T."/>
            <person name="Sahin N."/>
            <person name="Tani A."/>
        </authorList>
    </citation>
    <scope>NUCLEOTIDE SEQUENCE</scope>
    <source>
        <strain evidence="1">DSM 23632</strain>
    </source>
</reference>